<accession>A0A7G3GDE3</accession>
<sequence length="362" mass="40944">MSEELMPSGLMGGVESLLQPISNESPCGMSIRYEAEYDVLREAKREDDTSLPTGIWQSEVKRSDWSTVEKIGRQILQTRSKDLTVAVWLGEAWMHRRGIEGLNAALCLLSELCKRYWDSVYPLPSDGDMSFRTGPLAWGVHSFGTILLSRMPMPVLDQRSELDSFTLADWRVLQRQLGLDQGKSTSKASQLLLDAAVKKTQKINEVVRGSDVRIIRSAYEFIVQGMLHLVALSQDCDEKMGNDAPTFKSLLLLMQEYDGILKDWLAMHPQPILTELILSSPTEKKSTMEALPFSQPRSREEAYRQLQLIADYLAKTEPHSPVPYLIYRSVEWGNKPLRDLLAELISSDAEARKLWTLMGVLP</sequence>
<name>A0A7G3GDE3_9NEIS</name>
<dbReference type="Proteomes" id="UP000515917">
    <property type="component" value="Chromosome"/>
</dbReference>
<dbReference type="NCBIfam" id="TIGR03363">
    <property type="entry name" value="VI_chp_8"/>
    <property type="match status" value="1"/>
</dbReference>
<evidence type="ECO:0000313" key="2">
    <source>
        <dbReference type="EMBL" id="QBC44933.1"/>
    </source>
</evidence>
<proteinExistence type="predicted"/>
<dbReference type="InterPro" id="IPR017740">
    <property type="entry name" value="TssA-like"/>
</dbReference>
<gene>
    <name evidence="2" type="ORF">C1H71_16250</name>
</gene>
<evidence type="ECO:0000313" key="3">
    <source>
        <dbReference type="Proteomes" id="UP000515917"/>
    </source>
</evidence>
<dbReference type="EMBL" id="CP025781">
    <property type="protein sequence ID" value="QBC44933.1"/>
    <property type="molecule type" value="Genomic_DNA"/>
</dbReference>
<dbReference type="PANTHER" id="PTHR37951">
    <property type="entry name" value="CYTOPLASMIC PROTEIN-RELATED"/>
    <property type="match status" value="1"/>
</dbReference>
<dbReference type="InterPro" id="IPR010657">
    <property type="entry name" value="ImpA_N"/>
</dbReference>
<feature type="domain" description="ImpA N-terminal" evidence="1">
    <location>
        <begin position="18"/>
        <end position="138"/>
    </location>
</feature>
<evidence type="ECO:0000259" key="1">
    <source>
        <dbReference type="Pfam" id="PF06812"/>
    </source>
</evidence>
<dbReference type="RefSeq" id="WP_130107442.1">
    <property type="nucleotide sequence ID" value="NZ_CP025781.1"/>
</dbReference>
<protein>
    <submittedName>
        <fullName evidence="2">Type VI secretion system protein TssA</fullName>
    </submittedName>
</protein>
<keyword evidence="3" id="KW-1185">Reference proteome</keyword>
<dbReference type="PANTHER" id="PTHR37951:SF1">
    <property type="entry name" value="TYPE VI SECRETION SYSTEM COMPONENT TSSA1"/>
    <property type="match status" value="1"/>
</dbReference>
<reference evidence="2 3" key="1">
    <citation type="submission" date="2018-01" db="EMBL/GenBank/DDBJ databases">
        <title>Genome sequence of Iodobacter sp. strain PCH194 isolated from Indian Trans-Himalaya.</title>
        <authorList>
            <person name="Kumar V."/>
            <person name="Thakur V."/>
            <person name="Kumar S."/>
            <person name="Singh D."/>
        </authorList>
    </citation>
    <scope>NUCLEOTIDE SEQUENCE [LARGE SCALE GENOMIC DNA]</scope>
    <source>
        <strain evidence="2 3">PCH194</strain>
    </source>
</reference>
<organism evidence="2 3">
    <name type="scientific">Iodobacter fluviatilis</name>
    <dbReference type="NCBI Taxonomy" id="537"/>
    <lineage>
        <taxon>Bacteria</taxon>
        <taxon>Pseudomonadati</taxon>
        <taxon>Pseudomonadota</taxon>
        <taxon>Betaproteobacteria</taxon>
        <taxon>Neisseriales</taxon>
        <taxon>Chitinibacteraceae</taxon>
        <taxon>Iodobacter</taxon>
    </lineage>
</organism>
<dbReference type="Pfam" id="PF06812">
    <property type="entry name" value="ImpA_N"/>
    <property type="match status" value="1"/>
</dbReference>
<dbReference type="KEGG" id="ifl:C1H71_16250"/>
<dbReference type="AlphaFoldDB" id="A0A7G3GDE3"/>